<reference evidence="2 3" key="1">
    <citation type="journal article" date="2019" name="Front. Microbiol.">
        <title>Genomic Features for Desiccation Tolerance and Sugar Biosynthesis in the Extremophile Gloeocapsopsis sp. UTEX B3054.</title>
        <authorList>
            <person name="Urrejola C."/>
            <person name="Alcorta J."/>
            <person name="Salas L."/>
            <person name="Vasquez M."/>
            <person name="Polz M.F."/>
            <person name="Vicuna R."/>
            <person name="Diez B."/>
        </authorList>
    </citation>
    <scope>NUCLEOTIDE SEQUENCE [LARGE SCALE GENOMIC DNA]</scope>
    <source>
        <strain evidence="2 3">1H9</strain>
    </source>
</reference>
<protein>
    <recommendedName>
        <fullName evidence="1">Fungal lipase-type domain-containing protein</fullName>
    </recommendedName>
</protein>
<dbReference type="AlphaFoldDB" id="A0A6N8FSV1"/>
<sequence length="324" mass="36745">MLTKVSVSCSRKRTLEMACLAQLAYVALNQSTTVVREVLASECLPFVQKYQKIEFLNLDSSSGLVDESDCCGFVLSTQTEIIIVIRGSQKIEDYFYNLLIVPNAQGIHSGFEYYVEQIWVQLQEILLREDNDKKDITVTGHSLGGAAAILIANQLNQPGFKPIAPHVLETYTFGSPPVCTGKIILFDTPLYRFCNSGDLIPYLPQILAVTVNRLPLLKQMLDKQIPQLSTILAGYTHFGYEYFIKSNYEICKTDNSFNTLRWRSIQYLKTIAPQLRSQKLLGLNSQSLLKQLINIIVEASLHEYRAIRYVERLNKGILPPWLLQ</sequence>
<name>A0A6N8FSV1_9CHRO</name>
<dbReference type="Pfam" id="PF01764">
    <property type="entry name" value="Lipase_3"/>
    <property type="match status" value="1"/>
</dbReference>
<evidence type="ECO:0000313" key="3">
    <source>
        <dbReference type="Proteomes" id="UP000441797"/>
    </source>
</evidence>
<comment type="caution">
    <text evidence="2">The sequence shown here is derived from an EMBL/GenBank/DDBJ whole genome shotgun (WGS) entry which is preliminary data.</text>
</comment>
<organism evidence="2 3">
    <name type="scientific">Gloeocapsopsis dulcis AAB1 = 1H9</name>
    <dbReference type="NCBI Taxonomy" id="1433147"/>
    <lineage>
        <taxon>Bacteria</taxon>
        <taxon>Bacillati</taxon>
        <taxon>Cyanobacteriota</taxon>
        <taxon>Cyanophyceae</taxon>
        <taxon>Oscillatoriophycideae</taxon>
        <taxon>Chroococcales</taxon>
        <taxon>Chroococcaceae</taxon>
        <taxon>Gloeocapsopsis</taxon>
        <taxon>Gloeocapsopsis dulcis</taxon>
    </lineage>
</organism>
<dbReference type="Gene3D" id="3.40.50.1820">
    <property type="entry name" value="alpha/beta hydrolase"/>
    <property type="match status" value="1"/>
</dbReference>
<dbReference type="OrthoDB" id="5522031at2"/>
<accession>A0A6N8FSV1</accession>
<evidence type="ECO:0000313" key="2">
    <source>
        <dbReference type="EMBL" id="MUL35026.1"/>
    </source>
</evidence>
<dbReference type="CDD" id="cd00519">
    <property type="entry name" value="Lipase_3"/>
    <property type="match status" value="1"/>
</dbReference>
<dbReference type="InterPro" id="IPR029058">
    <property type="entry name" value="AB_hydrolase_fold"/>
</dbReference>
<dbReference type="GO" id="GO:0006629">
    <property type="term" value="P:lipid metabolic process"/>
    <property type="evidence" value="ECO:0007669"/>
    <property type="project" value="InterPro"/>
</dbReference>
<dbReference type="SUPFAM" id="SSF53474">
    <property type="entry name" value="alpha/beta-Hydrolases"/>
    <property type="match status" value="1"/>
</dbReference>
<dbReference type="Proteomes" id="UP000441797">
    <property type="component" value="Unassembled WGS sequence"/>
</dbReference>
<evidence type="ECO:0000259" key="1">
    <source>
        <dbReference type="Pfam" id="PF01764"/>
    </source>
</evidence>
<gene>
    <name evidence="2" type="ORF">BWI75_01260</name>
</gene>
<dbReference type="EMBL" id="NAPY01000001">
    <property type="protein sequence ID" value="MUL35026.1"/>
    <property type="molecule type" value="Genomic_DNA"/>
</dbReference>
<proteinExistence type="predicted"/>
<feature type="domain" description="Fungal lipase-type" evidence="1">
    <location>
        <begin position="83"/>
        <end position="206"/>
    </location>
</feature>
<dbReference type="InterPro" id="IPR051218">
    <property type="entry name" value="Sec_MonoDiacylglyc_Lipase"/>
</dbReference>
<keyword evidence="3" id="KW-1185">Reference proteome</keyword>
<dbReference type="PANTHER" id="PTHR45856:SF24">
    <property type="entry name" value="FUNGAL LIPASE-LIKE DOMAIN-CONTAINING PROTEIN"/>
    <property type="match status" value="1"/>
</dbReference>
<dbReference type="PANTHER" id="PTHR45856">
    <property type="entry name" value="ALPHA/BETA-HYDROLASES SUPERFAMILY PROTEIN"/>
    <property type="match status" value="1"/>
</dbReference>
<dbReference type="InterPro" id="IPR002921">
    <property type="entry name" value="Fungal_lipase-type"/>
</dbReference>